<gene>
    <name evidence="1" type="ORF">BaRGS_00034925</name>
</gene>
<sequence>LAGIAPLAVALAGARWRSLALLVKQKEYAFDGRVRDSRKRSAVIESAWSEDRQRCDTDSDCERWTEAED</sequence>
<feature type="non-terminal residue" evidence="1">
    <location>
        <position position="1"/>
    </location>
</feature>
<keyword evidence="2" id="KW-1185">Reference proteome</keyword>
<dbReference type="AlphaFoldDB" id="A0ABD0JG57"/>
<protein>
    <submittedName>
        <fullName evidence="1">Uncharacterized protein</fullName>
    </submittedName>
</protein>
<reference evidence="1 2" key="1">
    <citation type="journal article" date="2023" name="Sci. Data">
        <title>Genome assembly of the Korean intertidal mud-creeper Batillaria attramentaria.</title>
        <authorList>
            <person name="Patra A.K."/>
            <person name="Ho P.T."/>
            <person name="Jun S."/>
            <person name="Lee S.J."/>
            <person name="Kim Y."/>
            <person name="Won Y.J."/>
        </authorList>
    </citation>
    <scope>NUCLEOTIDE SEQUENCE [LARGE SCALE GENOMIC DNA]</scope>
    <source>
        <strain evidence="1">Wonlab-2016</strain>
    </source>
</reference>
<organism evidence="1 2">
    <name type="scientific">Batillaria attramentaria</name>
    <dbReference type="NCBI Taxonomy" id="370345"/>
    <lineage>
        <taxon>Eukaryota</taxon>
        <taxon>Metazoa</taxon>
        <taxon>Spiralia</taxon>
        <taxon>Lophotrochozoa</taxon>
        <taxon>Mollusca</taxon>
        <taxon>Gastropoda</taxon>
        <taxon>Caenogastropoda</taxon>
        <taxon>Sorbeoconcha</taxon>
        <taxon>Cerithioidea</taxon>
        <taxon>Batillariidae</taxon>
        <taxon>Batillaria</taxon>
    </lineage>
</organism>
<evidence type="ECO:0000313" key="1">
    <source>
        <dbReference type="EMBL" id="KAK7473818.1"/>
    </source>
</evidence>
<proteinExistence type="predicted"/>
<evidence type="ECO:0000313" key="2">
    <source>
        <dbReference type="Proteomes" id="UP001519460"/>
    </source>
</evidence>
<name>A0ABD0JG57_9CAEN</name>
<dbReference type="EMBL" id="JACVVK020000456">
    <property type="protein sequence ID" value="KAK7473818.1"/>
    <property type="molecule type" value="Genomic_DNA"/>
</dbReference>
<dbReference type="Proteomes" id="UP001519460">
    <property type="component" value="Unassembled WGS sequence"/>
</dbReference>
<comment type="caution">
    <text evidence="1">The sequence shown here is derived from an EMBL/GenBank/DDBJ whole genome shotgun (WGS) entry which is preliminary data.</text>
</comment>
<feature type="non-terminal residue" evidence="1">
    <location>
        <position position="69"/>
    </location>
</feature>
<accession>A0ABD0JG57</accession>